<keyword evidence="3" id="KW-0963">Cytoplasm</keyword>
<evidence type="ECO:0000256" key="7">
    <source>
        <dbReference type="ARBA" id="ARBA00022777"/>
    </source>
</evidence>
<evidence type="ECO:0000256" key="1">
    <source>
        <dbReference type="ARBA" id="ARBA00004496"/>
    </source>
</evidence>
<reference evidence="9 10" key="1">
    <citation type="submission" date="2017-02" db="EMBL/GenBank/DDBJ databases">
        <authorList>
            <person name="Peterson S.W."/>
        </authorList>
    </citation>
    <scope>NUCLEOTIDE SEQUENCE [LARGE SCALE GENOMIC DNA]</scope>
    <source>
        <strain evidence="9 10">ATCC BAA-1030</strain>
    </source>
</reference>
<dbReference type="SUPFAM" id="SSF53062">
    <property type="entry name" value="PTS system fructose IIA component-like"/>
    <property type="match status" value="1"/>
</dbReference>
<sequence>MLSALLTGHAQFAGGLYSALAMIAGEQENFEVQLFEENMSMDAFKENVAQKIQALSNGGENEVFIFTDLKGGTPFNVAMLETFECENAYVYAGTNLPMLLEFCGCRMMKLPSDEVEKMILSAGRDGLVTQKLSVAAEEEDDESEGI</sequence>
<evidence type="ECO:0000259" key="8">
    <source>
        <dbReference type="PROSITE" id="PS51096"/>
    </source>
</evidence>
<keyword evidence="6" id="KW-0598">Phosphotransferase system</keyword>
<evidence type="ECO:0000256" key="3">
    <source>
        <dbReference type="ARBA" id="ARBA00022490"/>
    </source>
</evidence>
<dbReference type="Pfam" id="PF03610">
    <property type="entry name" value="EIIA-man"/>
    <property type="match status" value="1"/>
</dbReference>
<dbReference type="InterPro" id="IPR033887">
    <property type="entry name" value="PTS_IIA_man"/>
</dbReference>
<dbReference type="PROSITE" id="PS51096">
    <property type="entry name" value="PTS_EIIA_TYPE_4"/>
    <property type="match status" value="1"/>
</dbReference>
<dbReference type="InterPro" id="IPR036662">
    <property type="entry name" value="PTS_EIIA_man-typ_sf"/>
</dbReference>
<keyword evidence="5" id="KW-0808">Transferase</keyword>
<evidence type="ECO:0000313" key="10">
    <source>
        <dbReference type="Proteomes" id="UP000190328"/>
    </source>
</evidence>
<dbReference type="EMBL" id="FUXI01000003">
    <property type="protein sequence ID" value="SJZ45894.1"/>
    <property type="molecule type" value="Genomic_DNA"/>
</dbReference>
<proteinExistence type="predicted"/>
<keyword evidence="7" id="KW-0418">Kinase</keyword>
<dbReference type="Proteomes" id="UP000190328">
    <property type="component" value="Unassembled WGS sequence"/>
</dbReference>
<name>A0A1T4KTX2_9ENTE</name>
<evidence type="ECO:0000256" key="2">
    <source>
        <dbReference type="ARBA" id="ARBA00022448"/>
    </source>
</evidence>
<evidence type="ECO:0000256" key="4">
    <source>
        <dbReference type="ARBA" id="ARBA00022597"/>
    </source>
</evidence>
<evidence type="ECO:0000256" key="5">
    <source>
        <dbReference type="ARBA" id="ARBA00022679"/>
    </source>
</evidence>
<evidence type="ECO:0000313" key="9">
    <source>
        <dbReference type="EMBL" id="SJZ45894.1"/>
    </source>
</evidence>
<keyword evidence="2" id="KW-0813">Transport</keyword>
<dbReference type="AlphaFoldDB" id="A0A1T4KTX2"/>
<comment type="subcellular location">
    <subcellularLocation>
        <location evidence="1">Cytoplasm</location>
    </subcellularLocation>
</comment>
<dbReference type="STRING" id="263852.SAMN02745116_00390"/>
<accession>A0A1T4KTX2</accession>
<evidence type="ECO:0000256" key="6">
    <source>
        <dbReference type="ARBA" id="ARBA00022683"/>
    </source>
</evidence>
<gene>
    <name evidence="9" type="ORF">SAMN02745116_00390</name>
</gene>
<dbReference type="CDD" id="cd00006">
    <property type="entry name" value="PTS_IIA_man"/>
    <property type="match status" value="1"/>
</dbReference>
<dbReference type="GO" id="GO:0009401">
    <property type="term" value="P:phosphoenolpyruvate-dependent sugar phosphotransferase system"/>
    <property type="evidence" value="ECO:0007669"/>
    <property type="project" value="UniProtKB-KW"/>
</dbReference>
<dbReference type="Gene3D" id="3.40.50.510">
    <property type="entry name" value="Phosphotransferase system, mannose-type IIA component"/>
    <property type="match status" value="1"/>
</dbReference>
<dbReference type="PANTHER" id="PTHR33799">
    <property type="entry name" value="PTS PERMEASE-RELATED-RELATED"/>
    <property type="match status" value="1"/>
</dbReference>
<keyword evidence="10" id="KW-1185">Reference proteome</keyword>
<dbReference type="GO" id="GO:0016020">
    <property type="term" value="C:membrane"/>
    <property type="evidence" value="ECO:0007669"/>
    <property type="project" value="InterPro"/>
</dbReference>
<dbReference type="RefSeq" id="WP_078806353.1">
    <property type="nucleotide sequence ID" value="NZ_FUXI01000003.1"/>
</dbReference>
<dbReference type="GO" id="GO:0016301">
    <property type="term" value="F:kinase activity"/>
    <property type="evidence" value="ECO:0007669"/>
    <property type="project" value="UniProtKB-KW"/>
</dbReference>
<feature type="domain" description="PTS EIIA type-4" evidence="8">
    <location>
        <begin position="1"/>
        <end position="127"/>
    </location>
</feature>
<dbReference type="InterPro" id="IPR051471">
    <property type="entry name" value="Bacterial_PTS_sugar_comp"/>
</dbReference>
<organism evidence="9 10">
    <name type="scientific">Pilibacter termitis</name>
    <dbReference type="NCBI Taxonomy" id="263852"/>
    <lineage>
        <taxon>Bacteria</taxon>
        <taxon>Bacillati</taxon>
        <taxon>Bacillota</taxon>
        <taxon>Bacilli</taxon>
        <taxon>Lactobacillales</taxon>
        <taxon>Enterococcaceae</taxon>
        <taxon>Pilibacter</taxon>
    </lineage>
</organism>
<dbReference type="InterPro" id="IPR004701">
    <property type="entry name" value="PTS_EIIA_man-typ"/>
</dbReference>
<keyword evidence="4" id="KW-0762">Sugar transport</keyword>
<protein>
    <submittedName>
        <fullName evidence="9">PTS system, N-acetylgalactosamine-specific IIA component</fullName>
    </submittedName>
</protein>
<dbReference type="OrthoDB" id="6623712at2"/>
<dbReference type="GO" id="GO:0005737">
    <property type="term" value="C:cytoplasm"/>
    <property type="evidence" value="ECO:0007669"/>
    <property type="project" value="UniProtKB-SubCell"/>
</dbReference>
<dbReference type="PANTHER" id="PTHR33799:SF1">
    <property type="entry name" value="PTS SYSTEM MANNOSE-SPECIFIC EIIAB COMPONENT-RELATED"/>
    <property type="match status" value="1"/>
</dbReference>